<dbReference type="AlphaFoldDB" id="A0AAV3R9Y4"/>
<feature type="compositionally biased region" description="Basic and acidic residues" evidence="1">
    <location>
        <begin position="73"/>
        <end position="86"/>
    </location>
</feature>
<accession>A0AAV3R9Y4</accession>
<evidence type="ECO:0000256" key="1">
    <source>
        <dbReference type="SAM" id="MobiDB-lite"/>
    </source>
</evidence>
<feature type="compositionally biased region" description="Polar residues" evidence="1">
    <location>
        <begin position="58"/>
        <end position="68"/>
    </location>
</feature>
<protein>
    <submittedName>
        <fullName evidence="2">Uncharacterized protein</fullName>
    </submittedName>
</protein>
<comment type="caution">
    <text evidence="2">The sequence shown here is derived from an EMBL/GenBank/DDBJ whole genome shotgun (WGS) entry which is preliminary data.</text>
</comment>
<feature type="compositionally biased region" description="Basic and acidic residues" evidence="1">
    <location>
        <begin position="36"/>
        <end position="57"/>
    </location>
</feature>
<name>A0AAV3R9Y4_LITER</name>
<evidence type="ECO:0000313" key="2">
    <source>
        <dbReference type="EMBL" id="GAA0173125.1"/>
    </source>
</evidence>
<keyword evidence="3" id="KW-1185">Reference proteome</keyword>
<reference evidence="2 3" key="1">
    <citation type="submission" date="2024-01" db="EMBL/GenBank/DDBJ databases">
        <title>The complete chloroplast genome sequence of Lithospermum erythrorhizon: insights into the phylogenetic relationship among Boraginaceae species and the maternal lineages of purple gromwells.</title>
        <authorList>
            <person name="Okada T."/>
            <person name="Watanabe K."/>
        </authorList>
    </citation>
    <scope>NUCLEOTIDE SEQUENCE [LARGE SCALE GENOMIC DNA]</scope>
</reference>
<evidence type="ECO:0000313" key="3">
    <source>
        <dbReference type="Proteomes" id="UP001454036"/>
    </source>
</evidence>
<dbReference type="Proteomes" id="UP001454036">
    <property type="component" value="Unassembled WGS sequence"/>
</dbReference>
<proteinExistence type="predicted"/>
<gene>
    <name evidence="2" type="ORF">LIER_41466</name>
</gene>
<feature type="region of interest" description="Disordered" evidence="1">
    <location>
        <begin position="36"/>
        <end position="86"/>
    </location>
</feature>
<sequence>MLVKWERKGKIEKLKIWVIAHCGWCRETDHNVRTCPRKEQGKDPVKDESCSMKKTTKEVATNKTTSKNGKAPTNERHEISNAIEQKRIAVVAKRRESVARKK</sequence>
<organism evidence="2 3">
    <name type="scientific">Lithospermum erythrorhizon</name>
    <name type="common">Purple gromwell</name>
    <name type="synonym">Lithospermum officinale var. erythrorhizon</name>
    <dbReference type="NCBI Taxonomy" id="34254"/>
    <lineage>
        <taxon>Eukaryota</taxon>
        <taxon>Viridiplantae</taxon>
        <taxon>Streptophyta</taxon>
        <taxon>Embryophyta</taxon>
        <taxon>Tracheophyta</taxon>
        <taxon>Spermatophyta</taxon>
        <taxon>Magnoliopsida</taxon>
        <taxon>eudicotyledons</taxon>
        <taxon>Gunneridae</taxon>
        <taxon>Pentapetalae</taxon>
        <taxon>asterids</taxon>
        <taxon>lamiids</taxon>
        <taxon>Boraginales</taxon>
        <taxon>Boraginaceae</taxon>
        <taxon>Boraginoideae</taxon>
        <taxon>Lithospermeae</taxon>
        <taxon>Lithospermum</taxon>
    </lineage>
</organism>
<dbReference type="EMBL" id="BAABME010026006">
    <property type="protein sequence ID" value="GAA0173125.1"/>
    <property type="molecule type" value="Genomic_DNA"/>
</dbReference>